<keyword evidence="3" id="KW-1185">Reference proteome</keyword>
<dbReference type="InterPro" id="IPR017520">
    <property type="entry name" value="CHP03086"/>
</dbReference>
<dbReference type="GO" id="GO:0046872">
    <property type="term" value="F:metal ion binding"/>
    <property type="evidence" value="ECO:0007669"/>
    <property type="project" value="InterPro"/>
</dbReference>
<gene>
    <name evidence="2" type="ORF">LX16_0047</name>
</gene>
<accession>A0A562VH14</accession>
<organism evidence="2 3">
    <name type="scientific">Stackebrandtia albiflava</name>
    <dbReference type="NCBI Taxonomy" id="406432"/>
    <lineage>
        <taxon>Bacteria</taxon>
        <taxon>Bacillati</taxon>
        <taxon>Actinomycetota</taxon>
        <taxon>Actinomycetes</taxon>
        <taxon>Glycomycetales</taxon>
        <taxon>Glycomycetaceae</taxon>
        <taxon>Stackebrandtia</taxon>
    </lineage>
</organism>
<dbReference type="SUPFAM" id="SSF109854">
    <property type="entry name" value="DinB/YfiT-like putative metalloenzymes"/>
    <property type="match status" value="1"/>
</dbReference>
<dbReference type="EMBL" id="VLLL01000001">
    <property type="protein sequence ID" value="TWJ17131.1"/>
    <property type="molecule type" value="Genomic_DNA"/>
</dbReference>
<reference evidence="2 3" key="1">
    <citation type="journal article" date="2013" name="Stand. Genomic Sci.">
        <title>Genomic Encyclopedia of Type Strains, Phase I: The one thousand microbial genomes (KMG-I) project.</title>
        <authorList>
            <person name="Kyrpides N.C."/>
            <person name="Woyke T."/>
            <person name="Eisen J.A."/>
            <person name="Garrity G."/>
            <person name="Lilburn T.G."/>
            <person name="Beck B.J."/>
            <person name="Whitman W.B."/>
            <person name="Hugenholtz P."/>
            <person name="Klenk H.P."/>
        </authorList>
    </citation>
    <scope>NUCLEOTIDE SEQUENCE [LARGE SCALE GENOMIC DNA]</scope>
    <source>
        <strain evidence="2 3">DSM 45044</strain>
    </source>
</reference>
<dbReference type="InterPro" id="IPR017517">
    <property type="entry name" value="Maleyloyr_isom"/>
</dbReference>
<comment type="caution">
    <text evidence="2">The sequence shown here is derived from an EMBL/GenBank/DDBJ whole genome shotgun (WGS) entry which is preliminary data.</text>
</comment>
<name>A0A562VH14_9ACTN</name>
<sequence>MTESQIAELYASAAATAVPVIDGIPDERLTAATPCPGYDVAGLLDHLYEVAVEFEKAARGEDMSFAATPPHRVHGEWRTGLNAAVDRLVAAWSAPEAMTFDRSSMGMPRRVVARMPVLDLVVHGWDLAVATGQEVRVDDATVTDLSAVLTELAPTGRQMGAFGAEVPVPDSAPAFDRLLGLAGRDPRWRQSAA</sequence>
<dbReference type="InterPro" id="IPR034660">
    <property type="entry name" value="DinB/YfiT-like"/>
</dbReference>
<dbReference type="InterPro" id="IPR024344">
    <property type="entry name" value="MDMPI_metal-binding"/>
</dbReference>
<evidence type="ECO:0000313" key="2">
    <source>
        <dbReference type="EMBL" id="TWJ17131.1"/>
    </source>
</evidence>
<evidence type="ECO:0000259" key="1">
    <source>
        <dbReference type="Pfam" id="PF11716"/>
    </source>
</evidence>
<dbReference type="Gene3D" id="1.20.120.450">
    <property type="entry name" value="dinb family like domain"/>
    <property type="match status" value="1"/>
</dbReference>
<dbReference type="AlphaFoldDB" id="A0A562VH14"/>
<dbReference type="OrthoDB" id="5185819at2"/>
<dbReference type="NCBIfam" id="TIGR03086">
    <property type="entry name" value="TIGR03086 family metal-binding protein"/>
    <property type="match status" value="1"/>
</dbReference>
<dbReference type="Proteomes" id="UP000321617">
    <property type="component" value="Unassembled WGS sequence"/>
</dbReference>
<protein>
    <submittedName>
        <fullName evidence="2">Uncharacterized protein (TIGR03086 family)</fullName>
    </submittedName>
</protein>
<evidence type="ECO:0000313" key="3">
    <source>
        <dbReference type="Proteomes" id="UP000321617"/>
    </source>
</evidence>
<dbReference type="RefSeq" id="WP_147131203.1">
    <property type="nucleotide sequence ID" value="NZ_BAABIJ010000009.1"/>
</dbReference>
<proteinExistence type="predicted"/>
<dbReference type="NCBIfam" id="TIGR03083">
    <property type="entry name" value="maleylpyruvate isomerase family mycothiol-dependent enzyme"/>
    <property type="match status" value="1"/>
</dbReference>
<dbReference type="Pfam" id="PF11716">
    <property type="entry name" value="MDMPI_N"/>
    <property type="match status" value="1"/>
</dbReference>
<feature type="domain" description="Mycothiol-dependent maleylpyruvate isomerase metal-binding" evidence="1">
    <location>
        <begin position="21"/>
        <end position="128"/>
    </location>
</feature>